<dbReference type="SUPFAM" id="SSF55190">
    <property type="entry name" value="Arginyl-tRNA synthetase (ArgRS), N-terminal 'additional' domain"/>
    <property type="match status" value="1"/>
</dbReference>
<evidence type="ECO:0000256" key="9">
    <source>
        <dbReference type="ARBA" id="ARBA00023146"/>
    </source>
</evidence>
<sequence length="584" mass="64138">MNLFTHFRDQIAALIEERVAAGDLPQGLDLSRITVEPPRETSHGDITTNAAMVLAKPAGKNPRDIAALLASKAESLPGVTGVEIAGPGFLNMRLSDDFWHARLRDILDSGVAYGDSATGDGAKVNVEYVSANPTGPMHVGHARGAVFGDALALLLDKAGFDVTREYYVNDAGAQVDVLARSMRVRYLEALGEDIGAIPEGLYPGDYLVAPAEALAARDGDKWKNADEATWLPMMREYSINAMMDMIREDLAVMGVEHDVFTSERALVQAGKVDEALAFLKDQGLIYEGVLEPPKGKLPDDWEEREQTLFKATQFGDDVDRPVAKSDGSWTYFATDMAYHLDKYRRGYADMIDVWGADHGGYVKRMQAAIKALTGGQGQLDVKLCQMVSLLDHGEPVKMSKRAGTFVTLRDVVDNVGKDVVRFIMLTRKNDAGLDFDFAKVTEQSKDNPVFYVQYAHARVNSVMRMAADELGAETVSIDAIHGAKLERLSDENELQLIKLMCQWPRIVESAALAHEPHRIAFYLGEVAASFHGLWNKGKDDKSLRFIMADDVELTLARLAMIRAVANVIGSGLKVFGVTPVEEMR</sequence>
<feature type="domain" description="DALR anticodon binding" evidence="13">
    <location>
        <begin position="452"/>
        <end position="583"/>
    </location>
</feature>
<keyword evidence="16" id="KW-1185">Reference proteome</keyword>
<protein>
    <recommendedName>
        <fullName evidence="11">Arginine--tRNA ligase</fullName>
        <ecNumber evidence="11">6.1.1.19</ecNumber>
    </recommendedName>
    <alternativeName>
        <fullName evidence="11">Arginyl-tRNA synthetase</fullName>
        <shortName evidence="11">ArgRS</shortName>
    </alternativeName>
</protein>
<dbReference type="FunFam" id="3.40.50.620:FF:000062">
    <property type="entry name" value="Arginine--tRNA ligase"/>
    <property type="match status" value="1"/>
</dbReference>
<dbReference type="STRING" id="28181.BEN30_13175"/>
<dbReference type="OrthoDB" id="9803211at2"/>
<keyword evidence="6 11" id="KW-0547">Nucleotide-binding</keyword>
<dbReference type="InterPro" id="IPR036695">
    <property type="entry name" value="Arg-tRNA-synth_N_sf"/>
</dbReference>
<evidence type="ECO:0000256" key="4">
    <source>
        <dbReference type="ARBA" id="ARBA00022490"/>
    </source>
</evidence>
<dbReference type="Pfam" id="PF00750">
    <property type="entry name" value="tRNA-synt_1d"/>
    <property type="match status" value="1"/>
</dbReference>
<keyword evidence="8 11" id="KW-0648">Protein biosynthesis</keyword>
<evidence type="ECO:0000313" key="15">
    <source>
        <dbReference type="EMBL" id="OEJ65950.1"/>
    </source>
</evidence>
<reference evidence="16" key="1">
    <citation type="submission" date="2016-07" db="EMBL/GenBank/DDBJ databases">
        <authorList>
            <person name="Florea S."/>
            <person name="Webb J.S."/>
            <person name="Jaromczyk J."/>
            <person name="Schardl C.L."/>
        </authorList>
    </citation>
    <scope>NUCLEOTIDE SEQUENCE [LARGE SCALE GENOMIC DNA]</scope>
    <source>
        <strain evidence="16">MV-1</strain>
    </source>
</reference>
<dbReference type="InterPro" id="IPR014729">
    <property type="entry name" value="Rossmann-like_a/b/a_fold"/>
</dbReference>
<dbReference type="PANTHER" id="PTHR11956">
    <property type="entry name" value="ARGINYL-TRNA SYNTHETASE"/>
    <property type="match status" value="1"/>
</dbReference>
<dbReference type="GO" id="GO:0005737">
    <property type="term" value="C:cytoplasm"/>
    <property type="evidence" value="ECO:0007669"/>
    <property type="project" value="UniProtKB-SubCell"/>
</dbReference>
<dbReference type="InterPro" id="IPR005148">
    <property type="entry name" value="Arg-tRNA-synth_N"/>
</dbReference>
<evidence type="ECO:0000256" key="6">
    <source>
        <dbReference type="ARBA" id="ARBA00022741"/>
    </source>
</evidence>
<dbReference type="Gene3D" id="1.10.730.10">
    <property type="entry name" value="Isoleucyl-tRNA Synthetase, Domain 1"/>
    <property type="match status" value="1"/>
</dbReference>
<dbReference type="SUPFAM" id="SSF47323">
    <property type="entry name" value="Anticodon-binding domain of a subclass of class I aminoacyl-tRNA synthetases"/>
    <property type="match status" value="1"/>
</dbReference>
<comment type="subcellular location">
    <subcellularLocation>
        <location evidence="1 11">Cytoplasm</location>
    </subcellularLocation>
</comment>
<dbReference type="EMBL" id="MCGG01000042">
    <property type="protein sequence ID" value="OEJ65950.1"/>
    <property type="molecule type" value="Genomic_DNA"/>
</dbReference>
<keyword evidence="9 11" id="KW-0030">Aminoacyl-tRNA synthetase</keyword>
<evidence type="ECO:0000259" key="13">
    <source>
        <dbReference type="SMART" id="SM00836"/>
    </source>
</evidence>
<dbReference type="AlphaFoldDB" id="A0A1E5Q5V9"/>
<dbReference type="Gene3D" id="3.40.50.620">
    <property type="entry name" value="HUPs"/>
    <property type="match status" value="1"/>
</dbReference>
<dbReference type="PRINTS" id="PR01038">
    <property type="entry name" value="TRNASYNTHARG"/>
</dbReference>
<comment type="caution">
    <text evidence="15">The sequence shown here is derived from an EMBL/GenBank/DDBJ whole genome shotgun (WGS) entry which is preliminary data.</text>
</comment>
<dbReference type="GO" id="GO:0005524">
    <property type="term" value="F:ATP binding"/>
    <property type="evidence" value="ECO:0007669"/>
    <property type="project" value="UniProtKB-UniRule"/>
</dbReference>
<keyword evidence="5 11" id="KW-0436">Ligase</keyword>
<gene>
    <name evidence="11" type="primary">argS</name>
    <name evidence="15" type="ORF">BEN30_13175</name>
</gene>
<evidence type="ECO:0000313" key="16">
    <source>
        <dbReference type="Proteomes" id="UP000095347"/>
    </source>
</evidence>
<evidence type="ECO:0000256" key="2">
    <source>
        <dbReference type="ARBA" id="ARBA00005594"/>
    </source>
</evidence>
<dbReference type="InterPro" id="IPR001278">
    <property type="entry name" value="Arg-tRNA-ligase"/>
</dbReference>
<name>A0A1E5Q5V9_9PROT</name>
<evidence type="ECO:0000256" key="10">
    <source>
        <dbReference type="ARBA" id="ARBA00049339"/>
    </source>
</evidence>
<feature type="domain" description="Arginyl tRNA synthetase N-terminal" evidence="14">
    <location>
        <begin position="5"/>
        <end position="94"/>
    </location>
</feature>
<dbReference type="InterPro" id="IPR009080">
    <property type="entry name" value="tRNAsynth_Ia_anticodon-bd"/>
</dbReference>
<dbReference type="InterPro" id="IPR001412">
    <property type="entry name" value="aa-tRNA-synth_I_CS"/>
</dbReference>
<dbReference type="SUPFAM" id="SSF52374">
    <property type="entry name" value="Nucleotidylyl transferase"/>
    <property type="match status" value="1"/>
</dbReference>
<dbReference type="InterPro" id="IPR035684">
    <property type="entry name" value="ArgRS_core"/>
</dbReference>
<dbReference type="RefSeq" id="WP_069958531.1">
    <property type="nucleotide sequence ID" value="NZ_MCGG01000042.1"/>
</dbReference>
<dbReference type="GO" id="GO:0004814">
    <property type="term" value="F:arginine-tRNA ligase activity"/>
    <property type="evidence" value="ECO:0007669"/>
    <property type="project" value="UniProtKB-UniRule"/>
</dbReference>
<dbReference type="PANTHER" id="PTHR11956:SF5">
    <property type="entry name" value="ARGININE--TRNA LIGASE, CYTOPLASMIC"/>
    <property type="match status" value="1"/>
</dbReference>
<comment type="catalytic activity">
    <reaction evidence="10 11">
        <text>tRNA(Arg) + L-arginine + ATP = L-arginyl-tRNA(Arg) + AMP + diphosphate</text>
        <dbReference type="Rhea" id="RHEA:20301"/>
        <dbReference type="Rhea" id="RHEA-COMP:9658"/>
        <dbReference type="Rhea" id="RHEA-COMP:9673"/>
        <dbReference type="ChEBI" id="CHEBI:30616"/>
        <dbReference type="ChEBI" id="CHEBI:32682"/>
        <dbReference type="ChEBI" id="CHEBI:33019"/>
        <dbReference type="ChEBI" id="CHEBI:78442"/>
        <dbReference type="ChEBI" id="CHEBI:78513"/>
        <dbReference type="ChEBI" id="CHEBI:456215"/>
        <dbReference type="EC" id="6.1.1.19"/>
    </reaction>
</comment>
<dbReference type="EC" id="6.1.1.19" evidence="11"/>
<accession>A0A1E5Q5V9</accession>
<proteinExistence type="inferred from homology"/>
<feature type="short sequence motif" description="'HIGH' region" evidence="11">
    <location>
        <begin position="131"/>
        <end position="141"/>
    </location>
</feature>
<keyword evidence="4 11" id="KW-0963">Cytoplasm</keyword>
<dbReference type="SMART" id="SM00836">
    <property type="entry name" value="DALR_1"/>
    <property type="match status" value="1"/>
</dbReference>
<dbReference type="GO" id="GO:0006420">
    <property type="term" value="P:arginyl-tRNA aminoacylation"/>
    <property type="evidence" value="ECO:0007669"/>
    <property type="project" value="UniProtKB-UniRule"/>
</dbReference>
<evidence type="ECO:0000256" key="3">
    <source>
        <dbReference type="ARBA" id="ARBA00011245"/>
    </source>
</evidence>
<dbReference type="InterPro" id="IPR008909">
    <property type="entry name" value="DALR_anticod-bd"/>
</dbReference>
<dbReference type="Proteomes" id="UP000095347">
    <property type="component" value="Unassembled WGS sequence"/>
</dbReference>
<dbReference type="Pfam" id="PF03485">
    <property type="entry name" value="Arg_tRNA_synt_N"/>
    <property type="match status" value="1"/>
</dbReference>
<organism evidence="15 16">
    <name type="scientific">Magnetovibrio blakemorei</name>
    <dbReference type="NCBI Taxonomy" id="28181"/>
    <lineage>
        <taxon>Bacteria</taxon>
        <taxon>Pseudomonadati</taxon>
        <taxon>Pseudomonadota</taxon>
        <taxon>Alphaproteobacteria</taxon>
        <taxon>Rhodospirillales</taxon>
        <taxon>Magnetovibrionaceae</taxon>
        <taxon>Magnetovibrio</taxon>
    </lineage>
</organism>
<dbReference type="CDD" id="cd00671">
    <property type="entry name" value="ArgRS_core"/>
    <property type="match status" value="1"/>
</dbReference>
<dbReference type="SMART" id="SM01016">
    <property type="entry name" value="Arg_tRNA_synt_N"/>
    <property type="match status" value="1"/>
</dbReference>
<evidence type="ECO:0000256" key="7">
    <source>
        <dbReference type="ARBA" id="ARBA00022840"/>
    </source>
</evidence>
<evidence type="ECO:0000256" key="1">
    <source>
        <dbReference type="ARBA" id="ARBA00004496"/>
    </source>
</evidence>
<dbReference type="PROSITE" id="PS00178">
    <property type="entry name" value="AA_TRNA_LIGASE_I"/>
    <property type="match status" value="1"/>
</dbReference>
<evidence type="ECO:0000256" key="11">
    <source>
        <dbReference type="HAMAP-Rule" id="MF_00123"/>
    </source>
</evidence>
<comment type="similarity">
    <text evidence="2 11 12">Belongs to the class-I aminoacyl-tRNA synthetase family.</text>
</comment>
<dbReference type="HAMAP" id="MF_00123">
    <property type="entry name" value="Arg_tRNA_synth"/>
    <property type="match status" value="1"/>
</dbReference>
<evidence type="ECO:0000259" key="14">
    <source>
        <dbReference type="SMART" id="SM01016"/>
    </source>
</evidence>
<evidence type="ECO:0000256" key="8">
    <source>
        <dbReference type="ARBA" id="ARBA00022917"/>
    </source>
</evidence>
<evidence type="ECO:0000256" key="5">
    <source>
        <dbReference type="ARBA" id="ARBA00022598"/>
    </source>
</evidence>
<dbReference type="NCBIfam" id="TIGR00456">
    <property type="entry name" value="argS"/>
    <property type="match status" value="1"/>
</dbReference>
<comment type="subunit">
    <text evidence="3 11">Monomer.</text>
</comment>
<dbReference type="Pfam" id="PF05746">
    <property type="entry name" value="DALR_1"/>
    <property type="match status" value="1"/>
</dbReference>
<keyword evidence="7 11" id="KW-0067">ATP-binding</keyword>
<evidence type="ECO:0000256" key="12">
    <source>
        <dbReference type="RuleBase" id="RU363038"/>
    </source>
</evidence>
<dbReference type="Gene3D" id="3.30.1360.70">
    <property type="entry name" value="Arginyl tRNA synthetase N-terminal domain"/>
    <property type="match status" value="1"/>
</dbReference>